<dbReference type="PANTHER" id="PTHR37716">
    <property type="entry name" value="OS07G0568900 PROTEIN"/>
    <property type="match status" value="1"/>
</dbReference>
<accession>A0AAE2D0S2</accession>
<keyword evidence="2" id="KW-0812">Transmembrane</keyword>
<reference evidence="3" key="2">
    <citation type="journal article" date="2024" name="Plant">
        <title>Genomic evolution and insights into agronomic trait innovations of Sesamum species.</title>
        <authorList>
            <person name="Miao H."/>
            <person name="Wang L."/>
            <person name="Qu L."/>
            <person name="Liu H."/>
            <person name="Sun Y."/>
            <person name="Le M."/>
            <person name="Wang Q."/>
            <person name="Wei S."/>
            <person name="Zheng Y."/>
            <person name="Lin W."/>
            <person name="Duan Y."/>
            <person name="Cao H."/>
            <person name="Xiong S."/>
            <person name="Wang X."/>
            <person name="Wei L."/>
            <person name="Li C."/>
            <person name="Ma Q."/>
            <person name="Ju M."/>
            <person name="Zhao R."/>
            <person name="Li G."/>
            <person name="Mu C."/>
            <person name="Tian Q."/>
            <person name="Mei H."/>
            <person name="Zhang T."/>
            <person name="Gao T."/>
            <person name="Zhang H."/>
        </authorList>
    </citation>
    <scope>NUCLEOTIDE SEQUENCE</scope>
    <source>
        <strain evidence="3">3651</strain>
    </source>
</reference>
<dbReference type="PANTHER" id="PTHR37716:SF1">
    <property type="entry name" value="OS07G0568900 PROTEIN"/>
    <property type="match status" value="1"/>
</dbReference>
<feature type="region of interest" description="Disordered" evidence="1">
    <location>
        <begin position="157"/>
        <end position="176"/>
    </location>
</feature>
<evidence type="ECO:0000256" key="1">
    <source>
        <dbReference type="SAM" id="MobiDB-lite"/>
    </source>
</evidence>
<evidence type="ECO:0000313" key="4">
    <source>
        <dbReference type="Proteomes" id="UP001293254"/>
    </source>
</evidence>
<reference evidence="3" key="1">
    <citation type="submission" date="2020-06" db="EMBL/GenBank/DDBJ databases">
        <authorList>
            <person name="Li T."/>
            <person name="Hu X."/>
            <person name="Zhang T."/>
            <person name="Song X."/>
            <person name="Zhang H."/>
            <person name="Dai N."/>
            <person name="Sheng W."/>
            <person name="Hou X."/>
            <person name="Wei L."/>
        </authorList>
    </citation>
    <scope>NUCLEOTIDE SEQUENCE</scope>
    <source>
        <strain evidence="3">3651</strain>
        <tissue evidence="3">Leaf</tissue>
    </source>
</reference>
<evidence type="ECO:0000313" key="3">
    <source>
        <dbReference type="EMBL" id="KAK4441455.1"/>
    </source>
</evidence>
<organism evidence="3 4">
    <name type="scientific">Sesamum alatum</name>
    <dbReference type="NCBI Taxonomy" id="300844"/>
    <lineage>
        <taxon>Eukaryota</taxon>
        <taxon>Viridiplantae</taxon>
        <taxon>Streptophyta</taxon>
        <taxon>Embryophyta</taxon>
        <taxon>Tracheophyta</taxon>
        <taxon>Spermatophyta</taxon>
        <taxon>Magnoliopsida</taxon>
        <taxon>eudicotyledons</taxon>
        <taxon>Gunneridae</taxon>
        <taxon>Pentapetalae</taxon>
        <taxon>asterids</taxon>
        <taxon>lamiids</taxon>
        <taxon>Lamiales</taxon>
        <taxon>Pedaliaceae</taxon>
        <taxon>Sesamum</taxon>
    </lineage>
</organism>
<keyword evidence="4" id="KW-1185">Reference proteome</keyword>
<feature type="compositionally biased region" description="Polar residues" evidence="1">
    <location>
        <begin position="163"/>
        <end position="176"/>
    </location>
</feature>
<proteinExistence type="predicted"/>
<dbReference type="AlphaFoldDB" id="A0AAE2D0S2"/>
<evidence type="ECO:0000256" key="2">
    <source>
        <dbReference type="SAM" id="Phobius"/>
    </source>
</evidence>
<sequence length="176" mass="19223">MLHLQHCASLALHPSSSSTINKHKNSIFSSGLTVLRDDELAGLKKIRRNGSLNAVENDSGFEVDPDKAREALRKLDEQLQSLSKKQVTPPKIRAVDLNQSRSVEKEETSDFSGSLLAYIATGLLLFTIFYNVIFLTVIKPSIDGPEVVTSASMVEEALGRAPPQQSSTSSEFPVEP</sequence>
<name>A0AAE2D0S2_9LAMI</name>
<dbReference type="GO" id="GO:0009535">
    <property type="term" value="C:chloroplast thylakoid membrane"/>
    <property type="evidence" value="ECO:0007669"/>
    <property type="project" value="TreeGrafter"/>
</dbReference>
<comment type="caution">
    <text evidence="3">The sequence shown here is derived from an EMBL/GenBank/DDBJ whole genome shotgun (WGS) entry which is preliminary data.</text>
</comment>
<protein>
    <submittedName>
        <fullName evidence="3">Uncharacterized protein</fullName>
    </submittedName>
</protein>
<feature type="transmembrane region" description="Helical" evidence="2">
    <location>
        <begin position="115"/>
        <end position="138"/>
    </location>
</feature>
<dbReference type="Proteomes" id="UP001293254">
    <property type="component" value="Unassembled WGS sequence"/>
</dbReference>
<gene>
    <name evidence="3" type="ORF">Salat_0480400</name>
</gene>
<keyword evidence="2" id="KW-1133">Transmembrane helix</keyword>
<keyword evidence="2" id="KW-0472">Membrane</keyword>
<dbReference type="EMBL" id="JACGWO010000001">
    <property type="protein sequence ID" value="KAK4441455.1"/>
    <property type="molecule type" value="Genomic_DNA"/>
</dbReference>